<dbReference type="PROSITE" id="PS00198">
    <property type="entry name" value="4FE4S_FER_1"/>
    <property type="match status" value="1"/>
</dbReference>
<gene>
    <name evidence="9" type="primary">ccoG</name>
    <name evidence="9" type="ORF">J3U87_14630</name>
</gene>
<evidence type="ECO:0000256" key="6">
    <source>
        <dbReference type="ARBA" id="ARBA00023014"/>
    </source>
</evidence>
<dbReference type="Gene3D" id="3.30.70.20">
    <property type="match status" value="1"/>
</dbReference>
<evidence type="ECO:0000256" key="1">
    <source>
        <dbReference type="ARBA" id="ARBA00022448"/>
    </source>
</evidence>
<keyword evidence="2" id="KW-0004">4Fe-4S</keyword>
<dbReference type="PANTHER" id="PTHR30176">
    <property type="entry name" value="FERREDOXIN-TYPE PROTEIN NAPH"/>
    <property type="match status" value="1"/>
</dbReference>
<dbReference type="Proteomes" id="UP000663929">
    <property type="component" value="Chromosome"/>
</dbReference>
<dbReference type="PANTHER" id="PTHR30176:SF3">
    <property type="entry name" value="FERREDOXIN-TYPE PROTEIN NAPH"/>
    <property type="match status" value="1"/>
</dbReference>
<protein>
    <submittedName>
        <fullName evidence="9">Cytochrome c oxidase accessory protein CcoG</fullName>
    </submittedName>
</protein>
<dbReference type="Pfam" id="PF12801">
    <property type="entry name" value="Fer4_5"/>
    <property type="match status" value="1"/>
</dbReference>
<feature type="transmembrane region" description="Helical" evidence="7">
    <location>
        <begin position="330"/>
        <end position="350"/>
    </location>
</feature>
<keyword evidence="7" id="KW-0812">Transmembrane</keyword>
<dbReference type="EMBL" id="CP071793">
    <property type="protein sequence ID" value="QTD53686.1"/>
    <property type="molecule type" value="Genomic_DNA"/>
</dbReference>
<dbReference type="InterPro" id="IPR017900">
    <property type="entry name" value="4Fe4S_Fe_S_CS"/>
</dbReference>
<dbReference type="GO" id="GO:0046872">
    <property type="term" value="F:metal ion binding"/>
    <property type="evidence" value="ECO:0007669"/>
    <property type="project" value="UniProtKB-KW"/>
</dbReference>
<feature type="transmembrane region" description="Helical" evidence="7">
    <location>
        <begin position="192"/>
        <end position="212"/>
    </location>
</feature>
<sequence>MSKQVPTREKMTTIGEGGKRFWLYPARFHGLWLKRRQIVAAVLILVFFVMPWIKINGQQAILLDIAERKFAFFGLVVWPQDFPILWFFVAGTAILILFLTAQWGRIWCGWACPQTVFLEHVFRKIEIWIEGDAAQRRKLDRAPLSFDKFRKKALKYLIFIVISSHFANTVLCYFVGTDQVLEMTFQPPAQNWGWFTFMAFFNFMFFVDFAWFREQFCLIACPYGRFQSVLLDSDSMIVGYDHNRGEPRGKLRKNQTQDKGDCIDCFRCVAVCPTGIDIRQGLQMECVNCTACMDACDEMMEKVKKPKGLIRYTSIANLEGRIRRFLRPRVIIYAMLVLGFYSTGTYLMLYKRDLSIQFVRPPGQSFTISAETTVSNQFHAKATNKTDKSYTLIPEVGPEFQVVAAHNPWVIPPASTATNPVFVRKNRDAFHASGKEKVVVSFMDAETKKLVFDLEVTVMGPSK</sequence>
<dbReference type="KEGG" id="scor:J3U87_14630"/>
<dbReference type="GO" id="GO:0005886">
    <property type="term" value="C:plasma membrane"/>
    <property type="evidence" value="ECO:0007669"/>
    <property type="project" value="TreeGrafter"/>
</dbReference>
<evidence type="ECO:0000259" key="8">
    <source>
        <dbReference type="PROSITE" id="PS51379"/>
    </source>
</evidence>
<evidence type="ECO:0000256" key="5">
    <source>
        <dbReference type="ARBA" id="ARBA00023004"/>
    </source>
</evidence>
<keyword evidence="6" id="KW-0411">Iron-sulfur</keyword>
<dbReference type="Pfam" id="PF11614">
    <property type="entry name" value="FixG_C"/>
    <property type="match status" value="1"/>
</dbReference>
<evidence type="ECO:0000256" key="2">
    <source>
        <dbReference type="ARBA" id="ARBA00022485"/>
    </source>
</evidence>
<feature type="domain" description="4Fe-4S ferredoxin-type" evidence="8">
    <location>
        <begin position="253"/>
        <end position="281"/>
    </location>
</feature>
<dbReference type="AlphaFoldDB" id="A0A8A4TUP1"/>
<dbReference type="GO" id="GO:0051539">
    <property type="term" value="F:4 iron, 4 sulfur cluster binding"/>
    <property type="evidence" value="ECO:0007669"/>
    <property type="project" value="UniProtKB-KW"/>
</dbReference>
<dbReference type="InterPro" id="IPR051684">
    <property type="entry name" value="Electron_Trans/Redox"/>
</dbReference>
<dbReference type="PROSITE" id="PS51379">
    <property type="entry name" value="4FE4S_FER_2"/>
    <property type="match status" value="1"/>
</dbReference>
<keyword evidence="5" id="KW-0408">Iron</keyword>
<keyword evidence="7" id="KW-1133">Transmembrane helix</keyword>
<keyword evidence="4" id="KW-0249">Electron transport</keyword>
<feature type="transmembrane region" description="Helical" evidence="7">
    <location>
        <begin position="156"/>
        <end position="176"/>
    </location>
</feature>
<dbReference type="NCBIfam" id="TIGR02745">
    <property type="entry name" value="ccoG_rdxA_fixG"/>
    <property type="match status" value="1"/>
</dbReference>
<keyword evidence="10" id="KW-1185">Reference proteome</keyword>
<dbReference type="InterPro" id="IPR017896">
    <property type="entry name" value="4Fe4S_Fe-S-bd"/>
</dbReference>
<evidence type="ECO:0000256" key="4">
    <source>
        <dbReference type="ARBA" id="ARBA00022982"/>
    </source>
</evidence>
<dbReference type="SUPFAM" id="SSF54862">
    <property type="entry name" value="4Fe-4S ferredoxins"/>
    <property type="match status" value="1"/>
</dbReference>
<keyword evidence="3" id="KW-0479">Metal-binding</keyword>
<dbReference type="InterPro" id="IPR032879">
    <property type="entry name" value="FixG_C"/>
</dbReference>
<dbReference type="RefSeq" id="WP_237383789.1">
    <property type="nucleotide sequence ID" value="NZ_CP071793.1"/>
</dbReference>
<evidence type="ECO:0000256" key="3">
    <source>
        <dbReference type="ARBA" id="ARBA00022723"/>
    </source>
</evidence>
<feature type="transmembrane region" description="Helical" evidence="7">
    <location>
        <begin position="84"/>
        <end position="101"/>
    </location>
</feature>
<organism evidence="9 10">
    <name type="scientific">Sulfidibacter corallicola</name>
    <dbReference type="NCBI Taxonomy" id="2818388"/>
    <lineage>
        <taxon>Bacteria</taxon>
        <taxon>Pseudomonadati</taxon>
        <taxon>Acidobacteriota</taxon>
        <taxon>Holophagae</taxon>
        <taxon>Acanthopleuribacterales</taxon>
        <taxon>Acanthopleuribacteraceae</taxon>
        <taxon>Sulfidibacter</taxon>
    </lineage>
</organism>
<accession>A0A8A4TUP1</accession>
<keyword evidence="1" id="KW-0813">Transport</keyword>
<name>A0A8A4TUP1_SULCO</name>
<reference evidence="9" key="1">
    <citation type="submission" date="2021-03" db="EMBL/GenBank/DDBJ databases">
        <title>Acanthopleuribacteraceae sp. M133.</title>
        <authorList>
            <person name="Wang G."/>
        </authorList>
    </citation>
    <scope>NUCLEOTIDE SEQUENCE</scope>
    <source>
        <strain evidence="9">M133</strain>
    </source>
</reference>
<feature type="transmembrane region" description="Helical" evidence="7">
    <location>
        <begin position="37"/>
        <end position="53"/>
    </location>
</feature>
<evidence type="ECO:0000313" key="9">
    <source>
        <dbReference type="EMBL" id="QTD53686.1"/>
    </source>
</evidence>
<dbReference type="InterPro" id="IPR014116">
    <property type="entry name" value="Cyt_c_oxidase_cbb3_FixG"/>
</dbReference>
<evidence type="ECO:0000313" key="10">
    <source>
        <dbReference type="Proteomes" id="UP000663929"/>
    </source>
</evidence>
<dbReference type="Pfam" id="PF13746">
    <property type="entry name" value="Fer4_18"/>
    <property type="match status" value="1"/>
</dbReference>
<proteinExistence type="predicted"/>
<evidence type="ECO:0000256" key="7">
    <source>
        <dbReference type="SAM" id="Phobius"/>
    </source>
</evidence>
<keyword evidence="7" id="KW-0472">Membrane</keyword>